<dbReference type="Gene3D" id="3.40.50.980">
    <property type="match status" value="2"/>
</dbReference>
<dbReference type="GO" id="GO:0047527">
    <property type="term" value="F:2,3-dihydroxybenzoate-serine ligase activity"/>
    <property type="evidence" value="ECO:0007669"/>
    <property type="project" value="TreeGrafter"/>
</dbReference>
<dbReference type="GO" id="GO:0005829">
    <property type="term" value="C:cytosol"/>
    <property type="evidence" value="ECO:0007669"/>
    <property type="project" value="TreeGrafter"/>
</dbReference>
<protein>
    <recommendedName>
        <fullName evidence="5">Carrier domain-containing protein</fullName>
    </recommendedName>
</protein>
<evidence type="ECO:0000256" key="3">
    <source>
        <dbReference type="ARBA" id="ARBA00022450"/>
    </source>
</evidence>
<dbReference type="Pfam" id="PF00501">
    <property type="entry name" value="AMP-binding"/>
    <property type="match status" value="1"/>
</dbReference>
<organism evidence="6 7">
    <name type="scientific">Niabella ginsenosidivorans</name>
    <dbReference type="NCBI Taxonomy" id="1176587"/>
    <lineage>
        <taxon>Bacteria</taxon>
        <taxon>Pseudomonadati</taxon>
        <taxon>Bacteroidota</taxon>
        <taxon>Chitinophagia</taxon>
        <taxon>Chitinophagales</taxon>
        <taxon>Chitinophagaceae</taxon>
        <taxon>Niabella</taxon>
    </lineage>
</organism>
<keyword evidence="3" id="KW-0596">Phosphopantetheine</keyword>
<evidence type="ECO:0000259" key="5">
    <source>
        <dbReference type="PROSITE" id="PS50075"/>
    </source>
</evidence>
<name>A0A1A9I041_9BACT</name>
<comment type="similarity">
    <text evidence="2">Belongs to the ATP-dependent AMP-binding enzyme family.</text>
</comment>
<gene>
    <name evidence="6" type="ORF">A8C56_05045</name>
</gene>
<dbReference type="NCBIfam" id="TIGR01733">
    <property type="entry name" value="AA-adenyl-dom"/>
    <property type="match status" value="1"/>
</dbReference>
<dbReference type="CDD" id="cd19531">
    <property type="entry name" value="LCL_NRPS-like"/>
    <property type="match status" value="1"/>
</dbReference>
<dbReference type="InterPro" id="IPR020806">
    <property type="entry name" value="PKS_PP-bd"/>
</dbReference>
<reference evidence="6 7" key="1">
    <citation type="submission" date="2016-05" db="EMBL/GenBank/DDBJ databases">
        <title>Niabella ginsenosidivorans BS26 whole genome sequencing.</title>
        <authorList>
            <person name="Im W.T."/>
            <person name="Siddiqi M.Z."/>
        </authorList>
    </citation>
    <scope>NUCLEOTIDE SEQUENCE [LARGE SCALE GENOMIC DNA]</scope>
    <source>
        <strain evidence="6 7">BS26</strain>
    </source>
</reference>
<dbReference type="InterPro" id="IPR001031">
    <property type="entry name" value="Thioesterase"/>
</dbReference>
<dbReference type="InterPro" id="IPR001242">
    <property type="entry name" value="Condensation_dom"/>
</dbReference>
<dbReference type="InterPro" id="IPR025110">
    <property type="entry name" value="AMP-bd_C"/>
</dbReference>
<evidence type="ECO:0000313" key="7">
    <source>
        <dbReference type="Proteomes" id="UP000077667"/>
    </source>
</evidence>
<comment type="cofactor">
    <cofactor evidence="1">
        <name>pantetheine 4'-phosphate</name>
        <dbReference type="ChEBI" id="CHEBI:47942"/>
    </cofactor>
</comment>
<dbReference type="Gene3D" id="3.30.300.30">
    <property type="match status" value="1"/>
</dbReference>
<dbReference type="InterPro" id="IPR020845">
    <property type="entry name" value="AMP-binding_CS"/>
</dbReference>
<dbReference type="SUPFAM" id="SSF56801">
    <property type="entry name" value="Acetyl-CoA synthetase-like"/>
    <property type="match status" value="1"/>
</dbReference>
<dbReference type="SUPFAM" id="SSF47336">
    <property type="entry name" value="ACP-like"/>
    <property type="match status" value="1"/>
</dbReference>
<evidence type="ECO:0000256" key="2">
    <source>
        <dbReference type="ARBA" id="ARBA00006432"/>
    </source>
</evidence>
<sequence length="1336" mass="150057">MIGIEVNTEPLVDFDPFAGNAIEKVVPTTESQKEIFASCILGGTEANLAYNESLSLEFTGNVQGKIMNECLDELIRRHESLRASFSNDGSKMMIYESQPVPLHQEDLSAQEPCAQQAFLQMYHQQDAATAFDLLNGPLIRFALFALSRNRHLLTISAHHIVCDGWSFGILLEDLSRLYNARISGEPLSTRLMQFSDYAIHSATFRESPEYKATVAYWKREYEGNIPVFEIPPDYPRPPLRTYKSRRDDFVLPAATAAAIKKAGAKYGSSFVNTLMAAFEILLYKYTGHREIVIGLPTAGQAATEMYDLIGHCVNLLPLRSQPDPALSFAEYLKQRKSKTLRDYEHQQFTFGTFLKELKIPRDPSRMPLVPVSFNIDMGMDMQVSFKDLDYQLIHNKRAAETFELFLNIADGEEGYVFQWSYNAQLYKPSTIKGLMDKYCYLLSQIVDNAEQKIGNLRLEDEKELTAYWQNWNNRVKAIPEPATIIEKINRTCLEHPDRTALYYGGQSLSYREIYERSNQMAHYLIASGMLPGAVVGIAMERGIDLIISILGVLKAGGVFLPLDPQYARERIEYMVGNAGAQLLLTTPLFSGKLQTEAREICVQDISKELSGCPVTLPEVTVTADSLVYILYTSGSTGRPKGVMIANRSLINYISWAVDYYLKGAAAVFPLYTSISFDLTITSIFSPLVSGSLFKIYEEEEPASLLEKIFTDQEVNVIKLTPSHLRLVKDSALIRKSLPGQHLRLIVGGEDLETALAKEVYDLCKGKVEIYNEYGPTEATVGCMIHEYTPAEQRPSVPIGVPISNARIYLLDNTLQLVPKGINGEIYIGGDCVALGYYRNAELTKERFLEDPFVPGGRMYKTGDNAVMQEEDVLLFKGRIDDQVKLRGYRIEPGEIDYHLSGLAGIKNAVTLVREDSPGKGYLASYVVLQEPEEAPELLKKKWREALRSKLPDYMVPGVFVILEKLPLTGNGKIDKRALPAPVFDAKPGKKLSNRPLSALESRIKQIWEEELGIQQLSLSDDFFELGGHSLTAIKIMTRIKDETGVNLPISTLFEHSTLAAVIGLLQENEIEIGKKVLVPIKTTGSLPPIYLIHGGALNILLYKQLAPFLNEDQPLYGIQALGLDGDLSCLDSIEEITARYLTEVLAQNPDGPYIIIGYSFGGLVAYEMARQLLAIGKTIRLLGIMDTNVSGFNAPNGKKSRLLMHAKRQIKKALFIGGNLFRYPKDVIAYQWLIFNKKFNKDFREEPEEQVYDYDSKVLEAYERAYNNYKIAPLNVVIHLFRVKERIYFVDDPLYLGWKRYASGGVVVHDVAGDHKTFLLPPNNKTLMNIVQKSIK</sequence>
<dbReference type="EMBL" id="CP015772">
    <property type="protein sequence ID" value="ANH80439.1"/>
    <property type="molecule type" value="Genomic_DNA"/>
</dbReference>
<proteinExistence type="inferred from homology"/>
<dbReference type="SUPFAM" id="SSF53474">
    <property type="entry name" value="alpha/beta-Hydrolases"/>
    <property type="match status" value="1"/>
</dbReference>
<keyword evidence="7" id="KW-1185">Reference proteome</keyword>
<dbReference type="OrthoDB" id="4317020at2"/>
<dbReference type="InterPro" id="IPR023213">
    <property type="entry name" value="CAT-like_dom_sf"/>
</dbReference>
<dbReference type="InterPro" id="IPR009081">
    <property type="entry name" value="PP-bd_ACP"/>
</dbReference>
<dbReference type="SUPFAM" id="SSF52777">
    <property type="entry name" value="CoA-dependent acyltransferases"/>
    <property type="match status" value="2"/>
</dbReference>
<dbReference type="PROSITE" id="PS50075">
    <property type="entry name" value="CARRIER"/>
    <property type="match status" value="1"/>
</dbReference>
<dbReference type="FunFam" id="3.30.300.30:FF:000010">
    <property type="entry name" value="Enterobactin synthetase component F"/>
    <property type="match status" value="1"/>
</dbReference>
<keyword evidence="4" id="KW-0597">Phosphoprotein</keyword>
<dbReference type="Pfam" id="PF00975">
    <property type="entry name" value="Thioesterase"/>
    <property type="match status" value="1"/>
</dbReference>
<dbReference type="PANTHER" id="PTHR45527:SF1">
    <property type="entry name" value="FATTY ACID SYNTHASE"/>
    <property type="match status" value="1"/>
</dbReference>
<dbReference type="InterPro" id="IPR000873">
    <property type="entry name" value="AMP-dep_synth/lig_dom"/>
</dbReference>
<dbReference type="GO" id="GO:0009239">
    <property type="term" value="P:enterobactin biosynthetic process"/>
    <property type="evidence" value="ECO:0007669"/>
    <property type="project" value="TreeGrafter"/>
</dbReference>
<dbReference type="Gene3D" id="1.10.1200.10">
    <property type="entry name" value="ACP-like"/>
    <property type="match status" value="1"/>
</dbReference>
<dbReference type="InterPro" id="IPR045851">
    <property type="entry name" value="AMP-bd_C_sf"/>
</dbReference>
<dbReference type="RefSeq" id="WP_067752893.1">
    <property type="nucleotide sequence ID" value="NZ_CP015772.1"/>
</dbReference>
<dbReference type="InterPro" id="IPR029058">
    <property type="entry name" value="AB_hydrolase_fold"/>
</dbReference>
<dbReference type="PANTHER" id="PTHR45527">
    <property type="entry name" value="NONRIBOSOMAL PEPTIDE SYNTHETASE"/>
    <property type="match status" value="1"/>
</dbReference>
<dbReference type="Pfam" id="PF00668">
    <property type="entry name" value="Condensation"/>
    <property type="match status" value="1"/>
</dbReference>
<accession>A0A1A9I041</accession>
<dbReference type="GO" id="GO:0009366">
    <property type="term" value="C:enterobactin synthetase complex"/>
    <property type="evidence" value="ECO:0007669"/>
    <property type="project" value="TreeGrafter"/>
</dbReference>
<dbReference type="STRING" id="1176587.A8C56_05045"/>
<dbReference type="GO" id="GO:0043041">
    <property type="term" value="P:amino acid activation for nonribosomal peptide biosynthetic process"/>
    <property type="evidence" value="ECO:0007669"/>
    <property type="project" value="TreeGrafter"/>
</dbReference>
<dbReference type="PROSITE" id="PS00455">
    <property type="entry name" value="AMP_BINDING"/>
    <property type="match status" value="1"/>
</dbReference>
<feature type="domain" description="Carrier" evidence="5">
    <location>
        <begin position="994"/>
        <end position="1069"/>
    </location>
</feature>
<dbReference type="Pfam" id="PF13193">
    <property type="entry name" value="AMP-binding_C"/>
    <property type="match status" value="1"/>
</dbReference>
<dbReference type="Gene3D" id="3.30.559.30">
    <property type="entry name" value="Nonribosomal peptide synthetase, condensation domain"/>
    <property type="match status" value="1"/>
</dbReference>
<dbReference type="InterPro" id="IPR010071">
    <property type="entry name" value="AA_adenyl_dom"/>
</dbReference>
<dbReference type="SMART" id="SM00823">
    <property type="entry name" value="PKS_PP"/>
    <property type="match status" value="1"/>
</dbReference>
<dbReference type="Gene3D" id="3.40.50.1820">
    <property type="entry name" value="alpha/beta hydrolase"/>
    <property type="match status" value="1"/>
</dbReference>
<dbReference type="InterPro" id="IPR036736">
    <property type="entry name" value="ACP-like_sf"/>
</dbReference>
<dbReference type="FunFam" id="3.40.50.980:FF:000001">
    <property type="entry name" value="Non-ribosomal peptide synthetase"/>
    <property type="match status" value="1"/>
</dbReference>
<dbReference type="GO" id="GO:0031177">
    <property type="term" value="F:phosphopantetheine binding"/>
    <property type="evidence" value="ECO:0007669"/>
    <property type="project" value="InterPro"/>
</dbReference>
<dbReference type="Proteomes" id="UP000077667">
    <property type="component" value="Chromosome"/>
</dbReference>
<dbReference type="Pfam" id="PF00550">
    <property type="entry name" value="PP-binding"/>
    <property type="match status" value="1"/>
</dbReference>
<dbReference type="Gene3D" id="2.30.38.10">
    <property type="entry name" value="Luciferase, Domain 3"/>
    <property type="match status" value="1"/>
</dbReference>
<dbReference type="FunFam" id="1.10.1200.10:FF:000005">
    <property type="entry name" value="Nonribosomal peptide synthetase 1"/>
    <property type="match status" value="1"/>
</dbReference>
<dbReference type="KEGG" id="nia:A8C56_05045"/>
<evidence type="ECO:0000256" key="4">
    <source>
        <dbReference type="ARBA" id="ARBA00022553"/>
    </source>
</evidence>
<evidence type="ECO:0000256" key="1">
    <source>
        <dbReference type="ARBA" id="ARBA00001957"/>
    </source>
</evidence>
<evidence type="ECO:0000313" key="6">
    <source>
        <dbReference type="EMBL" id="ANH80439.1"/>
    </source>
</evidence>
<dbReference type="Gene3D" id="3.30.559.10">
    <property type="entry name" value="Chloramphenicol acetyltransferase-like domain"/>
    <property type="match status" value="1"/>
</dbReference>